<dbReference type="Gene3D" id="1.10.8.10">
    <property type="entry name" value="DNA helicase RuvA subunit, C-terminal domain"/>
    <property type="match status" value="1"/>
</dbReference>
<dbReference type="InterPro" id="IPR022166">
    <property type="entry name" value="UBAP2/Lig"/>
</dbReference>
<dbReference type="GO" id="GO:0005634">
    <property type="term" value="C:nucleus"/>
    <property type="evidence" value="ECO:0007669"/>
    <property type="project" value="UniProtKB-SubCell"/>
</dbReference>
<evidence type="ECO:0000256" key="1">
    <source>
        <dbReference type="ARBA" id="ARBA00004123"/>
    </source>
</evidence>
<feature type="region of interest" description="Disordered" evidence="9">
    <location>
        <begin position="102"/>
        <end position="209"/>
    </location>
</feature>
<keyword evidence="4" id="KW-0158">Chromosome</keyword>
<dbReference type="InterPro" id="IPR009060">
    <property type="entry name" value="UBA-like_sf"/>
</dbReference>
<dbReference type="SUPFAM" id="SSF46934">
    <property type="entry name" value="UBA-like"/>
    <property type="match status" value="1"/>
</dbReference>
<feature type="compositionally biased region" description="Polar residues" evidence="9">
    <location>
        <begin position="1100"/>
        <end position="1121"/>
    </location>
</feature>
<evidence type="ECO:0000313" key="11">
    <source>
        <dbReference type="Proteomes" id="UP000245320"/>
    </source>
</evidence>
<feature type="compositionally biased region" description="Polar residues" evidence="9">
    <location>
        <begin position="635"/>
        <end position="646"/>
    </location>
</feature>
<evidence type="ECO:0000259" key="10">
    <source>
        <dbReference type="PROSITE" id="PS50030"/>
    </source>
</evidence>
<feature type="compositionally biased region" description="Polar residues" evidence="9">
    <location>
        <begin position="1036"/>
        <end position="1045"/>
    </location>
</feature>
<feature type="compositionally biased region" description="Low complexity" evidence="9">
    <location>
        <begin position="596"/>
        <end position="624"/>
    </location>
</feature>
<dbReference type="GeneID" id="101329366"/>
<keyword evidence="11" id="KW-1185">Reference proteome</keyword>
<feature type="compositionally biased region" description="Polar residues" evidence="9">
    <location>
        <begin position="393"/>
        <end position="427"/>
    </location>
</feature>
<feature type="compositionally biased region" description="Polar residues" evidence="9">
    <location>
        <begin position="657"/>
        <end position="671"/>
    </location>
</feature>
<dbReference type="InterPro" id="IPR015940">
    <property type="entry name" value="UBA"/>
</dbReference>
<dbReference type="CDD" id="cd14277">
    <property type="entry name" value="UBA_UBP2_like"/>
    <property type="match status" value="1"/>
</dbReference>
<feature type="compositionally biased region" description="Polar residues" evidence="9">
    <location>
        <begin position="961"/>
        <end position="978"/>
    </location>
</feature>
<feature type="region of interest" description="Disordered" evidence="9">
    <location>
        <begin position="1000"/>
        <end position="1133"/>
    </location>
</feature>
<feature type="domain" description="UBA" evidence="10">
    <location>
        <begin position="54"/>
        <end position="98"/>
    </location>
</feature>
<feature type="compositionally biased region" description="Low complexity" evidence="9">
    <location>
        <begin position="701"/>
        <end position="726"/>
    </location>
</feature>
<dbReference type="PANTHER" id="PTHR16308:SF19">
    <property type="entry name" value="UBIQUITIN-ASSOCIATED PROTEIN 2"/>
    <property type="match status" value="1"/>
</dbReference>
<dbReference type="PROSITE" id="PS50030">
    <property type="entry name" value="UBA"/>
    <property type="match status" value="1"/>
</dbReference>
<evidence type="ECO:0000256" key="2">
    <source>
        <dbReference type="ARBA" id="ARBA00004286"/>
    </source>
</evidence>
<evidence type="ECO:0000256" key="3">
    <source>
        <dbReference type="ARBA" id="ARBA00004496"/>
    </source>
</evidence>
<keyword evidence="5" id="KW-0488">Methylation</keyword>
<feature type="compositionally biased region" description="Low complexity" evidence="9">
    <location>
        <begin position="440"/>
        <end position="457"/>
    </location>
</feature>
<feature type="compositionally biased region" description="Low complexity" evidence="9">
    <location>
        <begin position="1005"/>
        <end position="1029"/>
    </location>
</feature>
<keyword evidence="6" id="KW-0963">Cytoplasm</keyword>
<dbReference type="PANTHER" id="PTHR16308">
    <property type="entry name" value="UBIQUITIN ASSOCIATED PROTEIN 2-LIKE/LINGERER"/>
    <property type="match status" value="1"/>
</dbReference>
<dbReference type="GO" id="GO:0005737">
    <property type="term" value="C:cytoplasm"/>
    <property type="evidence" value="ECO:0007669"/>
    <property type="project" value="UniProtKB-SubCell"/>
</dbReference>
<sequence length="1133" mass="118078">MMTSVSSDRSRGAREKPQISATQATQLQKQVVQLYVLFQATAEQMRLAQVIFDKNDSEFEAKVKQLMEVTGKNQDECIVALHDCNGDVNKAINILLEGNSDTTSWETVGGKKKTFGKESSENKENREKRSEREVSRGRGSNNRKVRGGNRGRDFRGEENGIDCNQGDKPSDRGKRARGRAFGRGRGRGAGRFSTQGMGTFNPADYSDSPSIDGCGTKPVGWEAAQNGADEGTELASNAQNVAQNLPNKNSLGLKGAWKNSVDEWTTEDWTEDLSETKVFTSSSAPAEHLVTPGQSVDLVALLQKPVPHNSQASEVNSFETSQQQGFGQALVFTNSQHNSQMAQGTGSSTAVNPYPPQSLSSVLGSGFGELAPSKMANITSSQILDQLEAPSLGQFTTTPSSQQNNTGPPTTASSWDLKPSASQSSVLSHFDFKSQPEPSPVLSQLSQRQQQQTQAVTVPPPGLESFPSQVKLRESAPRDSSTSTVNKLLQLPSMTVENIAVSAHQPQPKHIKLPKRRIPPASKIPASAVEMPGSADVTGLNVQFGALEFGSEPSLSEFGSAASSENSSQIPISLYSKSLSDSLNTSLAVTSAVQNSTHTTSVITSSSLTSSSLSSTSPVTTSSSYDQSSVHDRSAYQSSVSPSESAPGTIMNGHGGSRSQQTVDTPKTTDPPSALPSVGSLPSTTSCTPLLPSVPQHTAALPSLSQPGDLSSSPLSQLSSSLSGHQSSLSSAHTVLSTSTSHTHAGVESAPSLQSSATFSTAATCASSAASSGLSLPSSMNTVNSLCLGGTAVSAPSSSARATPLVTSGKAPPSLPQGAPPLLHSQYLVGPGGLLPAYPVYGYDELQMLQSRLPMDYYGIPFATPAALASRDGSLANNPYSGDVTKFGRGDSASPAPATTLAQPQQSQSQAHHTAQQPFLNPALPPGYSYTGLPYYTGVPSAFQYGPTVFVPPASAKQHGVSLSSPTTPFQQASGYGQHSYSAGYDDVSQGAAAGDYTKGGYGGSSQAQSKSAGSGPGKGVSASSSGPGLPDVTGSVYSKTQTFDRQGFHAGTPPPFSLPSALGSPGPLGPGYAPSPLVHVLPAHQQPHSQLLHHHLPQDAQSGAGQRSQPSSLQPKSQASKPAYGTSPYWTN</sequence>
<gene>
    <name evidence="12" type="primary">UBAP2</name>
</gene>
<dbReference type="InterPro" id="IPR051833">
    <property type="entry name" value="TC-DDR_regulator"/>
</dbReference>
<dbReference type="AlphaFoldDB" id="A0A6J3RGF7"/>
<name>A0A6J3RGF7_TURTR</name>
<accession>A0A6J3RGF7</accession>
<comment type="subcellular location">
    <subcellularLocation>
        <location evidence="2">Chromosome</location>
    </subcellularLocation>
    <subcellularLocation>
        <location evidence="3">Cytoplasm</location>
    </subcellularLocation>
    <subcellularLocation>
        <location evidence="1">Nucleus</location>
    </subcellularLocation>
</comment>
<dbReference type="GO" id="GO:0061484">
    <property type="term" value="P:hematopoietic stem cell homeostasis"/>
    <property type="evidence" value="ECO:0007669"/>
    <property type="project" value="UniProtKB-ARBA"/>
</dbReference>
<evidence type="ECO:0000256" key="9">
    <source>
        <dbReference type="SAM" id="MobiDB-lite"/>
    </source>
</evidence>
<dbReference type="Proteomes" id="UP000245320">
    <property type="component" value="Chromosome 6"/>
</dbReference>
<dbReference type="SMART" id="SM00165">
    <property type="entry name" value="UBA"/>
    <property type="match status" value="1"/>
</dbReference>
<dbReference type="FunFam" id="1.10.8.10:FF:000004">
    <property type="entry name" value="ubiquitin-associated protein 2-like isoform X1"/>
    <property type="match status" value="1"/>
</dbReference>
<evidence type="ECO:0000256" key="5">
    <source>
        <dbReference type="ARBA" id="ARBA00022481"/>
    </source>
</evidence>
<keyword evidence="7" id="KW-0597">Phosphoprotein</keyword>
<dbReference type="RefSeq" id="XP_033713856.1">
    <property type="nucleotide sequence ID" value="XM_033857965.1"/>
</dbReference>
<dbReference type="Pfam" id="PF12478">
    <property type="entry name" value="UBAP2-Lig"/>
    <property type="match status" value="1"/>
</dbReference>
<keyword evidence="8" id="KW-0539">Nucleus</keyword>
<feature type="compositionally biased region" description="Low complexity" evidence="9">
    <location>
        <begin position="1059"/>
        <end position="1091"/>
    </location>
</feature>
<evidence type="ECO:0000256" key="7">
    <source>
        <dbReference type="ARBA" id="ARBA00022553"/>
    </source>
</evidence>
<feature type="region of interest" description="Disordered" evidence="9">
    <location>
        <begin position="1"/>
        <end position="22"/>
    </location>
</feature>
<evidence type="ECO:0000313" key="12">
    <source>
        <dbReference type="RefSeq" id="XP_033713856.1"/>
    </source>
</evidence>
<protein>
    <submittedName>
        <fullName evidence="12">Ubiquitin-associated protein 2 isoform X8</fullName>
    </submittedName>
</protein>
<feature type="region of interest" description="Disordered" evidence="9">
    <location>
        <begin position="393"/>
        <end position="465"/>
    </location>
</feature>
<proteinExistence type="predicted"/>
<feature type="compositionally biased region" description="Basic and acidic residues" evidence="9">
    <location>
        <begin position="115"/>
        <end position="136"/>
    </location>
</feature>
<feature type="region of interest" description="Disordered" evidence="9">
    <location>
        <begin position="592"/>
        <end position="726"/>
    </location>
</feature>
<evidence type="ECO:0000256" key="8">
    <source>
        <dbReference type="ARBA" id="ARBA00023242"/>
    </source>
</evidence>
<evidence type="ECO:0000256" key="6">
    <source>
        <dbReference type="ARBA" id="ARBA00022490"/>
    </source>
</evidence>
<feature type="region of interest" description="Disordered" evidence="9">
    <location>
        <begin position="880"/>
        <end position="920"/>
    </location>
</feature>
<organism evidence="11 12">
    <name type="scientific">Tursiops truncatus</name>
    <name type="common">Atlantic bottle-nosed dolphin</name>
    <name type="synonym">Delphinus truncatus</name>
    <dbReference type="NCBI Taxonomy" id="9739"/>
    <lineage>
        <taxon>Eukaryota</taxon>
        <taxon>Metazoa</taxon>
        <taxon>Chordata</taxon>
        <taxon>Craniata</taxon>
        <taxon>Vertebrata</taxon>
        <taxon>Euteleostomi</taxon>
        <taxon>Mammalia</taxon>
        <taxon>Eutheria</taxon>
        <taxon>Laurasiatheria</taxon>
        <taxon>Artiodactyla</taxon>
        <taxon>Whippomorpha</taxon>
        <taxon>Cetacea</taxon>
        <taxon>Odontoceti</taxon>
        <taxon>Delphinidae</taxon>
        <taxon>Tursiops</taxon>
    </lineage>
</organism>
<feature type="compositionally biased region" description="Low complexity" evidence="9">
    <location>
        <begin position="892"/>
        <end position="918"/>
    </location>
</feature>
<reference evidence="12" key="1">
    <citation type="submission" date="2025-08" db="UniProtKB">
        <authorList>
            <consortium name="RefSeq"/>
        </authorList>
    </citation>
    <scope>IDENTIFICATION</scope>
    <source>
        <tissue evidence="12">Spleen</tissue>
    </source>
</reference>
<feature type="region of interest" description="Disordered" evidence="9">
    <location>
        <begin position="957"/>
        <end position="978"/>
    </location>
</feature>
<feature type="compositionally biased region" description="Basic residues" evidence="9">
    <location>
        <begin position="174"/>
        <end position="188"/>
    </location>
</feature>
<dbReference type="GO" id="GO:0005694">
    <property type="term" value="C:chromosome"/>
    <property type="evidence" value="ECO:0007669"/>
    <property type="project" value="UniProtKB-SubCell"/>
</dbReference>
<feature type="compositionally biased region" description="Basic and acidic residues" evidence="9">
    <location>
        <begin position="8"/>
        <end position="17"/>
    </location>
</feature>
<dbReference type="CTD" id="55833"/>
<evidence type="ECO:0000256" key="4">
    <source>
        <dbReference type="ARBA" id="ARBA00022454"/>
    </source>
</evidence>